<keyword evidence="1 2" id="KW-0238">DNA-binding</keyword>
<dbReference type="PANTHER" id="PTHR30055">
    <property type="entry name" value="HTH-TYPE TRANSCRIPTIONAL REGULATOR RUTR"/>
    <property type="match status" value="1"/>
</dbReference>
<dbReference type="Pfam" id="PF00440">
    <property type="entry name" value="TetR_N"/>
    <property type="match status" value="1"/>
</dbReference>
<keyword evidence="6" id="KW-1185">Reference proteome</keyword>
<dbReference type="Gene3D" id="1.10.10.60">
    <property type="entry name" value="Homeodomain-like"/>
    <property type="match status" value="1"/>
</dbReference>
<evidence type="ECO:0000313" key="5">
    <source>
        <dbReference type="EMBL" id="VEG25473.1"/>
    </source>
</evidence>
<dbReference type="PANTHER" id="PTHR30055:SF235">
    <property type="entry name" value="TRANSCRIPTIONAL REGULATORY PROTEIN"/>
    <property type="match status" value="1"/>
</dbReference>
<dbReference type="GO" id="GO:0003700">
    <property type="term" value="F:DNA-binding transcription factor activity"/>
    <property type="evidence" value="ECO:0007669"/>
    <property type="project" value="TreeGrafter"/>
</dbReference>
<reference evidence="5 6" key="1">
    <citation type="submission" date="2018-12" db="EMBL/GenBank/DDBJ databases">
        <authorList>
            <consortium name="Pathogen Informatics"/>
        </authorList>
    </citation>
    <scope>NUCLEOTIDE SEQUENCE [LARGE SCALE GENOMIC DNA]</scope>
    <source>
        <strain evidence="5 6">NCTC11636</strain>
    </source>
</reference>
<name>A0A3S4RUT6_9ACTO</name>
<feature type="DNA-binding region" description="H-T-H motif" evidence="2">
    <location>
        <begin position="52"/>
        <end position="71"/>
    </location>
</feature>
<dbReference type="InterPro" id="IPR050109">
    <property type="entry name" value="HTH-type_TetR-like_transc_reg"/>
</dbReference>
<evidence type="ECO:0000256" key="2">
    <source>
        <dbReference type="PROSITE-ProRule" id="PRU00335"/>
    </source>
</evidence>
<dbReference type="Pfam" id="PF17920">
    <property type="entry name" value="TetR_C_16"/>
    <property type="match status" value="1"/>
</dbReference>
<dbReference type="EMBL" id="LR134350">
    <property type="protein sequence ID" value="VEG25473.1"/>
    <property type="molecule type" value="Genomic_DNA"/>
</dbReference>
<dbReference type="InterPro" id="IPR001647">
    <property type="entry name" value="HTH_TetR"/>
</dbReference>
<evidence type="ECO:0000256" key="1">
    <source>
        <dbReference type="ARBA" id="ARBA00023125"/>
    </source>
</evidence>
<dbReference type="InterPro" id="IPR009057">
    <property type="entry name" value="Homeodomain-like_sf"/>
</dbReference>
<sequence length="229" mass="24174">MSAGTGKPVARDGATGRGGPRRSAPDGTSATRESILRVARASFLSQGFARTTIRGVAREAGVDPALVCYYFGSKGDLFAAAINPNMRASTRDRIAEIFEGDLRSAGARLVHLAVTTWDGSSPDVPFASLLRWAATDENATEAVERYVSEVIVAPLSEALVRVGASRDEARERAVLAGSQVMGLAMVRYVFRLEPLASAGVKQIVAVTGPSVQRFITGPLPPAGERMRSG</sequence>
<protein>
    <submittedName>
        <fullName evidence="5">Transcriptional regulator BetI</fullName>
    </submittedName>
</protein>
<evidence type="ECO:0000259" key="4">
    <source>
        <dbReference type="PROSITE" id="PS50977"/>
    </source>
</evidence>
<dbReference type="PRINTS" id="PR00455">
    <property type="entry name" value="HTHTETR"/>
</dbReference>
<dbReference type="Proteomes" id="UP000266895">
    <property type="component" value="Chromosome"/>
</dbReference>
<dbReference type="InterPro" id="IPR036271">
    <property type="entry name" value="Tet_transcr_reg_TetR-rel_C_sf"/>
</dbReference>
<gene>
    <name evidence="5" type="ORF">NCTC11636_00053</name>
</gene>
<dbReference type="AlphaFoldDB" id="A0A3S4RUT6"/>
<dbReference type="Gene3D" id="1.10.357.10">
    <property type="entry name" value="Tetracycline Repressor, domain 2"/>
    <property type="match status" value="1"/>
</dbReference>
<dbReference type="SUPFAM" id="SSF46689">
    <property type="entry name" value="Homeodomain-like"/>
    <property type="match status" value="1"/>
</dbReference>
<organism evidence="5 6">
    <name type="scientific">Actinomyces howellii</name>
    <dbReference type="NCBI Taxonomy" id="52771"/>
    <lineage>
        <taxon>Bacteria</taxon>
        <taxon>Bacillati</taxon>
        <taxon>Actinomycetota</taxon>
        <taxon>Actinomycetes</taxon>
        <taxon>Actinomycetales</taxon>
        <taxon>Actinomycetaceae</taxon>
        <taxon>Actinomyces</taxon>
    </lineage>
</organism>
<dbReference type="KEGG" id="ahw:NCTC11636_00053"/>
<dbReference type="GO" id="GO:0000976">
    <property type="term" value="F:transcription cis-regulatory region binding"/>
    <property type="evidence" value="ECO:0007669"/>
    <property type="project" value="TreeGrafter"/>
</dbReference>
<feature type="region of interest" description="Disordered" evidence="3">
    <location>
        <begin position="1"/>
        <end position="31"/>
    </location>
</feature>
<dbReference type="PROSITE" id="PS50977">
    <property type="entry name" value="HTH_TETR_2"/>
    <property type="match status" value="1"/>
</dbReference>
<dbReference type="RefSeq" id="WP_161512701.1">
    <property type="nucleotide sequence ID" value="NZ_LR134350.1"/>
</dbReference>
<feature type="domain" description="HTH tetR-type" evidence="4">
    <location>
        <begin position="29"/>
        <end position="89"/>
    </location>
</feature>
<dbReference type="InterPro" id="IPR041678">
    <property type="entry name" value="TetR_C_16"/>
</dbReference>
<proteinExistence type="predicted"/>
<evidence type="ECO:0000313" key="6">
    <source>
        <dbReference type="Proteomes" id="UP000266895"/>
    </source>
</evidence>
<accession>A0A3S4RUT6</accession>
<dbReference type="SUPFAM" id="SSF48498">
    <property type="entry name" value="Tetracyclin repressor-like, C-terminal domain"/>
    <property type="match status" value="1"/>
</dbReference>
<evidence type="ECO:0000256" key="3">
    <source>
        <dbReference type="SAM" id="MobiDB-lite"/>
    </source>
</evidence>